<dbReference type="KEGG" id="dae:Dtox_2701"/>
<protein>
    <submittedName>
        <fullName evidence="1">Tfp pilus assembly protein ATPase PilM-like protein</fullName>
    </submittedName>
</protein>
<evidence type="ECO:0000313" key="2">
    <source>
        <dbReference type="Proteomes" id="UP000002217"/>
    </source>
</evidence>
<organism evidence="1 2">
    <name type="scientific">Desulfofarcimen acetoxidans (strain ATCC 49208 / DSM 771 / KCTC 5769 / VKM B-1644 / 5575)</name>
    <name type="common">Desulfotomaculum acetoxidans</name>
    <dbReference type="NCBI Taxonomy" id="485916"/>
    <lineage>
        <taxon>Bacteria</taxon>
        <taxon>Bacillati</taxon>
        <taxon>Bacillota</taxon>
        <taxon>Clostridia</taxon>
        <taxon>Eubacteriales</taxon>
        <taxon>Peptococcaceae</taxon>
        <taxon>Desulfofarcimen</taxon>
    </lineage>
</organism>
<dbReference type="EMBL" id="CP001720">
    <property type="protein sequence ID" value="ACV63480.1"/>
    <property type="molecule type" value="Genomic_DNA"/>
</dbReference>
<dbReference type="Pfam" id="PF11104">
    <property type="entry name" value="PilM_2"/>
    <property type="match status" value="1"/>
</dbReference>
<dbReference type="eggNOG" id="COG4972">
    <property type="taxonomic scope" value="Bacteria"/>
</dbReference>
<dbReference type="InterPro" id="IPR005883">
    <property type="entry name" value="PilM"/>
</dbReference>
<dbReference type="InterPro" id="IPR043129">
    <property type="entry name" value="ATPase_NBD"/>
</dbReference>
<dbReference type="SUPFAM" id="SSF53067">
    <property type="entry name" value="Actin-like ATPase domain"/>
    <property type="match status" value="1"/>
</dbReference>
<dbReference type="PANTHER" id="PTHR32432:SF3">
    <property type="entry name" value="ETHANOLAMINE UTILIZATION PROTEIN EUTJ"/>
    <property type="match status" value="1"/>
</dbReference>
<name>C8W184_DESAS</name>
<dbReference type="Gene3D" id="3.30.1490.300">
    <property type="match status" value="1"/>
</dbReference>
<dbReference type="AlphaFoldDB" id="C8W184"/>
<dbReference type="InterPro" id="IPR050696">
    <property type="entry name" value="FtsA/MreB"/>
</dbReference>
<dbReference type="HOGENOM" id="CLU_836074_0_0_9"/>
<dbReference type="Gene3D" id="3.30.420.40">
    <property type="match status" value="2"/>
</dbReference>
<evidence type="ECO:0000313" key="1">
    <source>
        <dbReference type="EMBL" id="ACV63480.1"/>
    </source>
</evidence>
<sequence>MTSCESDEKTMKKNIATSRIVGIDWGAEKVRSAVLNYKGKISVQGLYSINLAERDIKKFGSQDDSWTVAALAQMADRLDITDELVVLGLEVPQISCRHIKIPILPERELNGAIKWEVDKYYQEKAEYITYTYLVLGQIQEKKNKFYNVLLIVINNEIVDKYRSIFQAAGLNLAKIDLPSLALWNLYKEDNGKNIALVFMSSNVLHILIMQYNQIYFSRSLPVFDSHNIVEQLELTFQYLEHFLPVPPVQAVIISGTGNYSDLAVLIKEKINIEVKSAEAVLCEGEIVNHGYELAIGLALRSVPPNPAIKRLFCLLSKRFQKHTFCEERKKYV</sequence>
<keyword evidence="2" id="KW-1185">Reference proteome</keyword>
<reference evidence="1 2" key="1">
    <citation type="journal article" date="2009" name="Stand. Genomic Sci.">
        <title>Complete genome sequence of Desulfotomaculum acetoxidans type strain (5575).</title>
        <authorList>
            <person name="Spring S."/>
            <person name="Lapidus A."/>
            <person name="Schroder M."/>
            <person name="Gleim D."/>
            <person name="Sims D."/>
            <person name="Meincke L."/>
            <person name="Glavina Del Rio T."/>
            <person name="Tice H."/>
            <person name="Copeland A."/>
            <person name="Cheng J.F."/>
            <person name="Lucas S."/>
            <person name="Chen F."/>
            <person name="Nolan M."/>
            <person name="Bruce D."/>
            <person name="Goodwin L."/>
            <person name="Pitluck S."/>
            <person name="Ivanova N."/>
            <person name="Mavromatis K."/>
            <person name="Mikhailova N."/>
            <person name="Pati A."/>
            <person name="Chen A."/>
            <person name="Palaniappan K."/>
            <person name="Land M."/>
            <person name="Hauser L."/>
            <person name="Chang Y.J."/>
            <person name="Jeffries C.D."/>
            <person name="Chain P."/>
            <person name="Saunders E."/>
            <person name="Brettin T."/>
            <person name="Detter J.C."/>
            <person name="Goker M."/>
            <person name="Bristow J."/>
            <person name="Eisen J.A."/>
            <person name="Markowitz V."/>
            <person name="Hugenholtz P."/>
            <person name="Kyrpides N.C."/>
            <person name="Klenk H.P."/>
            <person name="Han C."/>
        </authorList>
    </citation>
    <scope>NUCLEOTIDE SEQUENCE [LARGE SCALE GENOMIC DNA]</scope>
    <source>
        <strain evidence="2">ATCC 49208 / DSM 771 / VKM B-1644</strain>
    </source>
</reference>
<dbReference type="Proteomes" id="UP000002217">
    <property type="component" value="Chromosome"/>
</dbReference>
<proteinExistence type="predicted"/>
<accession>C8W184</accession>
<gene>
    <name evidence="1" type="ordered locus">Dtox_2701</name>
</gene>
<dbReference type="PANTHER" id="PTHR32432">
    <property type="entry name" value="CELL DIVISION PROTEIN FTSA-RELATED"/>
    <property type="match status" value="1"/>
</dbReference>
<dbReference type="STRING" id="485916.Dtox_2701"/>